<dbReference type="Proteomes" id="UP000251431">
    <property type="component" value="Unassembled WGS sequence"/>
</dbReference>
<name>A0A2X1A8R7_9BACI</name>
<protein>
    <submittedName>
        <fullName evidence="1">Uncharacterized protein</fullName>
    </submittedName>
</protein>
<evidence type="ECO:0000313" key="2">
    <source>
        <dbReference type="Proteomes" id="UP000251431"/>
    </source>
</evidence>
<accession>A0A2X1A8R7</accession>
<sequence>MNTFLNEVLKELTKAETHDYEGYWTYAHSKEMNWENEPFKSKEEAVVAGKKDFPCGFVIGQLRREKEMVYNVINIEKLTFS</sequence>
<proteinExistence type="predicted"/>
<evidence type="ECO:0000313" key="1">
    <source>
        <dbReference type="EMBL" id="SPU40669.1"/>
    </source>
</evidence>
<organism evidence="1 2">
    <name type="scientific">Lysinibacillus capsici</name>
    <dbReference type="NCBI Taxonomy" id="2115968"/>
    <lineage>
        <taxon>Bacteria</taxon>
        <taxon>Bacillati</taxon>
        <taxon>Bacillota</taxon>
        <taxon>Bacilli</taxon>
        <taxon>Bacillales</taxon>
        <taxon>Bacillaceae</taxon>
        <taxon>Lysinibacillus</taxon>
    </lineage>
</organism>
<dbReference type="AlphaFoldDB" id="A0A2X1A8R7"/>
<dbReference type="EMBL" id="UAQE01000008">
    <property type="protein sequence ID" value="SPU40669.1"/>
    <property type="molecule type" value="Genomic_DNA"/>
</dbReference>
<gene>
    <name evidence="1" type="ORF">NCTC7582_05213</name>
</gene>
<reference evidence="1 2" key="1">
    <citation type="submission" date="2018-06" db="EMBL/GenBank/DDBJ databases">
        <authorList>
            <consortium name="Pathogen Informatics"/>
            <person name="Doyle S."/>
        </authorList>
    </citation>
    <scope>NUCLEOTIDE SEQUENCE [LARGE SCALE GENOMIC DNA]</scope>
    <source>
        <strain evidence="1 2">NCTC7582</strain>
    </source>
</reference>
<dbReference type="RefSeq" id="WP_233436431.1">
    <property type="nucleotide sequence ID" value="NZ_UAQE01000008.1"/>
</dbReference>